<feature type="compositionally biased region" description="Polar residues" evidence="10">
    <location>
        <begin position="780"/>
        <end position="794"/>
    </location>
</feature>
<feature type="compositionally biased region" description="Polar residues" evidence="10">
    <location>
        <begin position="319"/>
        <end position="330"/>
    </location>
</feature>
<dbReference type="Proteomes" id="UP000308768">
    <property type="component" value="Unassembled WGS sequence"/>
</dbReference>
<feature type="domain" description="F-BAR" evidence="13">
    <location>
        <begin position="14"/>
        <end position="267"/>
    </location>
</feature>
<gene>
    <name evidence="14" type="ORF">B0A49_03825</name>
</gene>
<feature type="region of interest" description="Disordered" evidence="10">
    <location>
        <begin position="621"/>
        <end position="883"/>
    </location>
</feature>
<name>A0A4U0XKA1_9PEZI</name>
<dbReference type="GO" id="GO:0005227">
    <property type="term" value="F:calcium-activated cation channel activity"/>
    <property type="evidence" value="ECO:0007669"/>
    <property type="project" value="InterPro"/>
</dbReference>
<evidence type="ECO:0000256" key="7">
    <source>
        <dbReference type="ARBA" id="ARBA00023136"/>
    </source>
</evidence>
<dbReference type="InterPro" id="IPR032880">
    <property type="entry name" value="CSC1/OSCA1-like_N"/>
</dbReference>
<dbReference type="InterPro" id="IPR031160">
    <property type="entry name" value="F_BAR_dom"/>
</dbReference>
<comment type="caution">
    <text evidence="14">The sequence shown here is derived from an EMBL/GenBank/DDBJ whole genome shotgun (WGS) entry which is preliminary data.</text>
</comment>
<dbReference type="InterPro" id="IPR045122">
    <property type="entry name" value="Csc1-like"/>
</dbReference>
<dbReference type="CDD" id="cd07651">
    <property type="entry name" value="F-BAR_PombeCdc15_like"/>
    <property type="match status" value="1"/>
</dbReference>
<dbReference type="PANTHER" id="PTHR13018:SF149">
    <property type="entry name" value="DOMAIN PROTEIN, PUTATIVE (AFU_ORTHOLOGUE AFUA_3G11660)-RELATED"/>
    <property type="match status" value="1"/>
</dbReference>
<feature type="compositionally biased region" description="Polar residues" evidence="10">
    <location>
        <begin position="521"/>
        <end position="530"/>
    </location>
</feature>
<keyword evidence="7 11" id="KW-0472">Membrane</keyword>
<evidence type="ECO:0000256" key="2">
    <source>
        <dbReference type="ARBA" id="ARBA00007779"/>
    </source>
</evidence>
<evidence type="ECO:0000259" key="13">
    <source>
        <dbReference type="PROSITE" id="PS51741"/>
    </source>
</evidence>
<feature type="compositionally biased region" description="Polar residues" evidence="10">
    <location>
        <begin position="811"/>
        <end position="827"/>
    </location>
</feature>
<feature type="transmembrane region" description="Helical" evidence="11">
    <location>
        <begin position="1147"/>
        <end position="1168"/>
    </location>
</feature>
<evidence type="ECO:0000313" key="14">
    <source>
        <dbReference type="EMBL" id="TKA76657.1"/>
    </source>
</evidence>
<dbReference type="InterPro" id="IPR036028">
    <property type="entry name" value="SH3-like_dom_sf"/>
</dbReference>
<feature type="transmembrane region" description="Helical" evidence="11">
    <location>
        <begin position="1232"/>
        <end position="1252"/>
    </location>
</feature>
<keyword evidence="15" id="KW-1185">Reference proteome</keyword>
<dbReference type="Pfam" id="PF02714">
    <property type="entry name" value="RSN1_7TM"/>
    <property type="match status" value="1"/>
</dbReference>
<evidence type="ECO:0000256" key="11">
    <source>
        <dbReference type="SAM" id="Phobius"/>
    </source>
</evidence>
<dbReference type="SUPFAM" id="SSF143990">
    <property type="entry name" value="YbiA-like"/>
    <property type="match status" value="1"/>
</dbReference>
<evidence type="ECO:0000256" key="1">
    <source>
        <dbReference type="ARBA" id="ARBA00004141"/>
    </source>
</evidence>
<feature type="transmembrane region" description="Helical" evidence="11">
    <location>
        <begin position="1734"/>
        <end position="1752"/>
    </location>
</feature>
<dbReference type="GO" id="GO:0030864">
    <property type="term" value="C:cortical actin cytoskeleton"/>
    <property type="evidence" value="ECO:0007669"/>
    <property type="project" value="UniProtKB-ARBA"/>
</dbReference>
<evidence type="ECO:0000259" key="12">
    <source>
        <dbReference type="PROSITE" id="PS50002"/>
    </source>
</evidence>
<dbReference type="SMART" id="SM00055">
    <property type="entry name" value="FCH"/>
    <property type="match status" value="1"/>
</dbReference>
<feature type="transmembrane region" description="Helical" evidence="11">
    <location>
        <begin position="1596"/>
        <end position="1620"/>
    </location>
</feature>
<dbReference type="NCBIfam" id="TIGR02464">
    <property type="entry name" value="ribofla_fusion"/>
    <property type="match status" value="1"/>
</dbReference>
<keyword evidence="4" id="KW-0813">Transport</keyword>
<comment type="subcellular location">
    <subcellularLocation>
        <location evidence="1">Membrane</location>
        <topology evidence="1">Multi-pass membrane protein</topology>
    </subcellularLocation>
</comment>
<dbReference type="Pfam" id="PF14703">
    <property type="entry name" value="PHM7_cyt"/>
    <property type="match status" value="1"/>
</dbReference>
<dbReference type="InterPro" id="IPR012816">
    <property type="entry name" value="NADAR"/>
</dbReference>
<dbReference type="PANTHER" id="PTHR13018">
    <property type="entry name" value="PROBABLE MEMBRANE PROTEIN DUF221-RELATED"/>
    <property type="match status" value="1"/>
</dbReference>
<evidence type="ECO:0000256" key="8">
    <source>
        <dbReference type="PROSITE-ProRule" id="PRU00192"/>
    </source>
</evidence>
<dbReference type="InterPro" id="IPR027267">
    <property type="entry name" value="AH/BAR_dom_sf"/>
</dbReference>
<keyword evidence="3 8" id="KW-0728">SH3 domain</keyword>
<dbReference type="Pfam" id="PF00018">
    <property type="entry name" value="SH3_1"/>
    <property type="match status" value="1"/>
</dbReference>
<dbReference type="GO" id="GO:0005886">
    <property type="term" value="C:plasma membrane"/>
    <property type="evidence" value="ECO:0007669"/>
    <property type="project" value="TreeGrafter"/>
</dbReference>
<feature type="transmembrane region" description="Helical" evidence="11">
    <location>
        <begin position="1640"/>
        <end position="1660"/>
    </location>
</feature>
<dbReference type="GO" id="GO:0030036">
    <property type="term" value="P:actin cytoskeleton organization"/>
    <property type="evidence" value="ECO:0007669"/>
    <property type="project" value="UniProtKB-ARBA"/>
</dbReference>
<feature type="transmembrane region" description="Helical" evidence="11">
    <location>
        <begin position="1272"/>
        <end position="1298"/>
    </location>
</feature>
<feature type="compositionally biased region" description="Polar residues" evidence="10">
    <location>
        <begin position="677"/>
        <end position="713"/>
    </location>
</feature>
<dbReference type="STRING" id="331657.A0A4U0XKA1"/>
<dbReference type="SUPFAM" id="SSF103657">
    <property type="entry name" value="BAR/IMD domain-like"/>
    <property type="match status" value="1"/>
</dbReference>
<protein>
    <recommendedName>
        <fullName evidence="16">SH3 domain-containing protein</fullName>
    </recommendedName>
</protein>
<feature type="transmembrane region" description="Helical" evidence="11">
    <location>
        <begin position="1707"/>
        <end position="1728"/>
    </location>
</feature>
<dbReference type="PROSITE" id="PS51741">
    <property type="entry name" value="F_BAR"/>
    <property type="match status" value="1"/>
</dbReference>
<reference evidence="14 15" key="1">
    <citation type="submission" date="2017-03" db="EMBL/GenBank/DDBJ databases">
        <title>Genomes of endolithic fungi from Antarctica.</title>
        <authorList>
            <person name="Coleine C."/>
            <person name="Masonjones S."/>
            <person name="Stajich J.E."/>
        </authorList>
    </citation>
    <scope>NUCLEOTIDE SEQUENCE [LARGE SCALE GENOMIC DNA]</scope>
    <source>
        <strain evidence="14 15">CCFEE 5187</strain>
    </source>
</reference>
<dbReference type="CDD" id="cd00174">
    <property type="entry name" value="SH3"/>
    <property type="match status" value="1"/>
</dbReference>
<dbReference type="InterPro" id="IPR037238">
    <property type="entry name" value="YbiA-like_sf"/>
</dbReference>
<feature type="transmembrane region" description="Helical" evidence="11">
    <location>
        <begin position="1764"/>
        <end position="1785"/>
    </location>
</feature>
<dbReference type="Gene3D" id="1.20.1270.60">
    <property type="entry name" value="Arfaptin homology (AH) domain/BAR domain"/>
    <property type="match status" value="1"/>
</dbReference>
<feature type="transmembrane region" description="Helical" evidence="11">
    <location>
        <begin position="1791"/>
        <end position="1811"/>
    </location>
</feature>
<feature type="compositionally biased region" description="Polar residues" evidence="10">
    <location>
        <begin position="438"/>
        <end position="474"/>
    </location>
</feature>
<evidence type="ECO:0008006" key="16">
    <source>
        <dbReference type="Google" id="ProtNLM"/>
    </source>
</evidence>
<dbReference type="SUPFAM" id="SSF50044">
    <property type="entry name" value="SH3-domain"/>
    <property type="match status" value="1"/>
</dbReference>
<comment type="similarity">
    <text evidence="2">Belongs to the CSC1 (TC 1.A.17) family.</text>
</comment>
<dbReference type="InterPro" id="IPR027815">
    <property type="entry name" value="CSC1/OSCA1-like_cyt"/>
</dbReference>
<dbReference type="InterPro" id="IPR001060">
    <property type="entry name" value="FCH_dom"/>
</dbReference>
<proteinExistence type="inferred from homology"/>
<sequence length="2084" mass="232041">MPGTASGDAPSVSLSFANNFWGKDDAGVSPLLERMHNAKVTGDELKAFYTARAAIEDEYARKLLSLARKPLGSSEAGTLRMSLDVVRGEVESIGKSHQNIAGQMKSELEEPLAAFAGGLKERRKIVQVGIEKLLKVKTQQTITVNKARDKYEQDCLKIKGYLAQGHMVMGQEERKNKAKLEKTQIQMSSTSNEYETAVKILEETTGRWNRDWKAACDKFQDLEEERLDFMKSSLWNFANIASSVCVSDDQSCEKIRLSLEDCEVEKDICNFIKDCGTGQEIPDPPKYVNFCRGDINDGASEVSEDGNYSVAQFQRTMNPAFRSSSPQPSLFESHHDPNSSLAQEMGHKDSQPLQAPAQDTTPSLRQPSQPQPKQARQDPRRPSQSQPPYQPDSYEENAKVPHNEYPMDGMTQFCRLGPPSERSSAPSPTRPGSRDSQSEYSNPTSFSSVEPSSRNHSPVKQLNGSIFSSGGEESQVQKKKSGFFQGHSPFRRRSKHEKELPQPASVMPSTRNMWAPPSARSAGNENASPTRQPPSYGRDSRGILYNSDLPPPSPEPVDPRANFQLNIGNNVFDVASPDARNNPLPKKDPQEELDPIAQALAELKGVTKQASMRVTADRYHGIATPAPPGIPGASGRGTPTGGMPTPLANRDLGAAQRGTPPPSYEQPMSRLGAPQPAFTSRQMQQTTQKYVNQKQDMFNSPNRQSMYGQQDQAGSRPGTRGSAHQPNQEVVRAMSPAPLKSTSPRPHLSQAQQQQQQQPYRATSPNPYGQRGSIVGRPRAQSSSPTKPQGSYTGYGNHGGSPGSMHRAASPNPQFRQQDSSRPGSSRMSDRGGMALQLASSPGADASQYGGSQRGRPSQGHARPASQYYPPTAEGGYGGGAGAVSARVRSQSAAGGRQFTKEGRAIMYYARAMYMYQAAIPEELSFAKGDTLAVLRTQEDGWWEAEVVGKGARPGLVPTSTSAANGDPTILPTGGPVYFWREFEEPYGYLSQWYECAFEHEGVTYRSAEEWMMVQKAKVFGDEDIAQQMLDATTPEEHRDLGRKVKNFDHKKWDEHKERVVEEGNWWKFTSSKESTQLTERLLQTGERELVEARLEDVPSDSLRRDASPYDRIWGVGFDANSADSSRDKWGQNLLGKAITKIQSDAFFASLATSLGITLIIALLFCLLRPYNTVVYAPRTKYADEKHAPPQVGKGAFAWIRPLISTKEKEIVDKLGLDAALFLRFTSMCRNIFLVLTIIGCGILIPVNIIGGSRMRSGNSDITTFMKMTPQYMYGSSAFWAFVVCAYIFDAVIMYFLWSNYRAVTRLRRAYFESPEYQASLHARTLLVTDIPKVSRTDEGLVRITDEVKSLNETPTAAVARNVKDLPDLVEEHEKTVRDLEGYLAKYLRDPNKLPAQRPMCKPSKRDASYRKGQKVDAINYLTSRIRELEVEIKEVRGSISKRDPMPFGFVSYNSIENAHTLAHAARSKHPQGTTIVLAPKPQDLIWKNLPLAKKQRRWGHFINNVWFVVLTVAWIAPNALSAVFLSNLSHLAQVWPAFQTQLKQNPTWWAIVQGVVSPAITSLFYFYLPAVFRRLSVRSGDLSKTSRERHVMHKLYAFLVFNNLFVFSLFAAVWGYITAVIKLRQNNTSVWDAIKQGDIFNQVMLTLCSVTPFWITWLLQRNLGAAVDLVQVFNLAWGSFSRKFLSPTPRQLIELSAPQPFEYASYYNYFLFYATVALCFATLQPLVIPVTAFYFWLDTYLKKYLLLYVFITKTESGGQFWRVLYNRFIFAALLGNAVIALVVAAQGSSWSMLGAMAPLPLILFGFKMYCSRAFDDKIHYYTKGAMIEVENRSGPDKKNLRGDRLGVRFGHPVLYRPLMTPMVHAKSQHLLKEVYGGRLDGDTDGASIAGYSDIYMDAMSRTQAGKPAGGNPAAPFEIVSEAHIDFEYYKNRPEFRDQYGGDGEMYGRPADLNRPGTPASFVTQDRHPKNRTRSSSRDSEATRIGHGEDGTSYPTGYHKASSALREQSPNARGFDVGTQRAYQYQYDDRGALLGGAAAMGSSPPVQGERGYGPLLLETPDVEEDTSYDYFRRGSAALRWRFGG</sequence>
<dbReference type="Pfam" id="PF13967">
    <property type="entry name" value="RSN1_TM"/>
    <property type="match status" value="1"/>
</dbReference>
<evidence type="ECO:0000256" key="4">
    <source>
        <dbReference type="ARBA" id="ARBA00022448"/>
    </source>
</evidence>
<dbReference type="EMBL" id="NAJN01000226">
    <property type="protein sequence ID" value="TKA76657.1"/>
    <property type="molecule type" value="Genomic_DNA"/>
</dbReference>
<dbReference type="Gene3D" id="1.10.357.40">
    <property type="entry name" value="YbiA-like"/>
    <property type="match status" value="1"/>
</dbReference>
<accession>A0A4U0XKA1</accession>
<evidence type="ECO:0000256" key="3">
    <source>
        <dbReference type="ARBA" id="ARBA00022443"/>
    </source>
</evidence>
<organism evidence="14 15">
    <name type="scientific">Cryomyces minteri</name>
    <dbReference type="NCBI Taxonomy" id="331657"/>
    <lineage>
        <taxon>Eukaryota</taxon>
        <taxon>Fungi</taxon>
        <taxon>Dikarya</taxon>
        <taxon>Ascomycota</taxon>
        <taxon>Pezizomycotina</taxon>
        <taxon>Dothideomycetes</taxon>
        <taxon>Dothideomycetes incertae sedis</taxon>
        <taxon>Cryomyces</taxon>
    </lineage>
</organism>
<feature type="region of interest" description="Disordered" evidence="10">
    <location>
        <begin position="319"/>
        <end position="595"/>
    </location>
</feature>
<evidence type="ECO:0000256" key="6">
    <source>
        <dbReference type="ARBA" id="ARBA00022989"/>
    </source>
</evidence>
<feature type="region of interest" description="Disordered" evidence="10">
    <location>
        <begin position="1941"/>
        <end position="1995"/>
    </location>
</feature>
<dbReference type="InterPro" id="IPR003864">
    <property type="entry name" value="CSC1/OSCA1-like_7TM"/>
</dbReference>
<feature type="compositionally biased region" description="Basic and acidic residues" evidence="10">
    <location>
        <begin position="1976"/>
        <end position="1990"/>
    </location>
</feature>
<dbReference type="Gene3D" id="2.30.30.40">
    <property type="entry name" value="SH3 Domains"/>
    <property type="match status" value="1"/>
</dbReference>
<feature type="domain" description="SH3" evidence="12">
    <location>
        <begin position="905"/>
        <end position="967"/>
    </location>
</feature>
<dbReference type="FunFam" id="1.20.1270.60:FF:000045">
    <property type="entry name" value="Cell division control protein"/>
    <property type="match status" value="1"/>
</dbReference>
<dbReference type="OrthoDB" id="2150324at2759"/>
<dbReference type="InterPro" id="IPR001452">
    <property type="entry name" value="SH3_domain"/>
</dbReference>
<evidence type="ECO:0000256" key="10">
    <source>
        <dbReference type="SAM" id="MobiDB-lite"/>
    </source>
</evidence>
<feature type="compositionally biased region" description="Polar residues" evidence="10">
    <location>
        <begin position="351"/>
        <end position="374"/>
    </location>
</feature>
<evidence type="ECO:0000256" key="9">
    <source>
        <dbReference type="PROSITE-ProRule" id="PRU01077"/>
    </source>
</evidence>
<dbReference type="Pfam" id="PF08719">
    <property type="entry name" value="NADAR"/>
    <property type="match status" value="1"/>
</dbReference>
<dbReference type="Pfam" id="PF00611">
    <property type="entry name" value="FCH"/>
    <property type="match status" value="1"/>
</dbReference>
<keyword evidence="6 11" id="KW-1133">Transmembrane helix</keyword>
<feature type="transmembrane region" description="Helical" evidence="11">
    <location>
        <begin position="1549"/>
        <end position="1569"/>
    </location>
</feature>
<keyword evidence="5 11" id="KW-0812">Transmembrane</keyword>
<feature type="transmembrane region" description="Helical" evidence="11">
    <location>
        <begin position="1506"/>
        <end position="1529"/>
    </location>
</feature>
<evidence type="ECO:0000256" key="5">
    <source>
        <dbReference type="ARBA" id="ARBA00022692"/>
    </source>
</evidence>
<dbReference type="PROSITE" id="PS50002">
    <property type="entry name" value="SH3"/>
    <property type="match status" value="1"/>
</dbReference>
<evidence type="ECO:0000313" key="15">
    <source>
        <dbReference type="Proteomes" id="UP000308768"/>
    </source>
</evidence>
<dbReference type="CDD" id="cd15457">
    <property type="entry name" value="NADAR"/>
    <property type="match status" value="1"/>
</dbReference>
<dbReference type="SMART" id="SM00326">
    <property type="entry name" value="SH3"/>
    <property type="match status" value="1"/>
</dbReference>
<keyword evidence="9" id="KW-0175">Coiled coil</keyword>